<evidence type="ECO:0000313" key="2">
    <source>
        <dbReference type="EMBL" id="MEV0971067.1"/>
    </source>
</evidence>
<dbReference type="InterPro" id="IPR021124">
    <property type="entry name" value="CRISPR-assoc_prot_Cas5"/>
</dbReference>
<proteinExistence type="predicted"/>
<gene>
    <name evidence="2" type="primary">cas5</name>
    <name evidence="2" type="ORF">AB0I59_20760</name>
</gene>
<dbReference type="Pfam" id="PF09704">
    <property type="entry name" value="Cas_Cas5d"/>
    <property type="match status" value="1"/>
</dbReference>
<keyword evidence="3" id="KW-1185">Reference proteome</keyword>
<dbReference type="CDD" id="cd09693">
    <property type="entry name" value="Cas5_I"/>
    <property type="match status" value="1"/>
</dbReference>
<dbReference type="Proteomes" id="UP001551675">
    <property type="component" value="Unassembled WGS sequence"/>
</dbReference>
<dbReference type="EMBL" id="JBFALK010000011">
    <property type="protein sequence ID" value="MEV0971067.1"/>
    <property type="molecule type" value="Genomic_DNA"/>
</dbReference>
<evidence type="ECO:0000313" key="3">
    <source>
        <dbReference type="Proteomes" id="UP001551675"/>
    </source>
</evidence>
<accession>A0ABV3GIF7</accession>
<organism evidence="2 3">
    <name type="scientific">Microtetraspora glauca</name>
    <dbReference type="NCBI Taxonomy" id="1996"/>
    <lineage>
        <taxon>Bacteria</taxon>
        <taxon>Bacillati</taxon>
        <taxon>Actinomycetota</taxon>
        <taxon>Actinomycetes</taxon>
        <taxon>Streptosporangiales</taxon>
        <taxon>Streptosporangiaceae</taxon>
        <taxon>Microtetraspora</taxon>
    </lineage>
</organism>
<comment type="caution">
    <text evidence="2">The sequence shown here is derived from an EMBL/GenBank/DDBJ whole genome shotgun (WGS) entry which is preliminary data.</text>
</comment>
<dbReference type="InterPro" id="IPR013422">
    <property type="entry name" value="CRISPR-assoc_prot_Cas5_N"/>
</dbReference>
<keyword evidence="1" id="KW-0051">Antiviral defense</keyword>
<evidence type="ECO:0000256" key="1">
    <source>
        <dbReference type="ARBA" id="ARBA00023118"/>
    </source>
</evidence>
<dbReference type="NCBIfam" id="TIGR02593">
    <property type="entry name" value="CRISPR_cas5"/>
    <property type="match status" value="1"/>
</dbReference>
<reference evidence="2 3" key="1">
    <citation type="submission" date="2024-06" db="EMBL/GenBank/DDBJ databases">
        <title>The Natural Products Discovery Center: Release of the First 8490 Sequenced Strains for Exploring Actinobacteria Biosynthetic Diversity.</title>
        <authorList>
            <person name="Kalkreuter E."/>
            <person name="Kautsar S.A."/>
            <person name="Yang D."/>
            <person name="Bader C.D."/>
            <person name="Teijaro C.N."/>
            <person name="Fluegel L."/>
            <person name="Davis C.M."/>
            <person name="Simpson J.R."/>
            <person name="Lauterbach L."/>
            <person name="Steele A.D."/>
            <person name="Gui C."/>
            <person name="Meng S."/>
            <person name="Li G."/>
            <person name="Viehrig K."/>
            <person name="Ye F."/>
            <person name="Su P."/>
            <person name="Kiefer A.F."/>
            <person name="Nichols A."/>
            <person name="Cepeda A.J."/>
            <person name="Yan W."/>
            <person name="Fan B."/>
            <person name="Jiang Y."/>
            <person name="Adhikari A."/>
            <person name="Zheng C.-J."/>
            <person name="Schuster L."/>
            <person name="Cowan T.M."/>
            <person name="Smanski M.J."/>
            <person name="Chevrette M.G."/>
            <person name="De Carvalho L.P.S."/>
            <person name="Shen B."/>
        </authorList>
    </citation>
    <scope>NUCLEOTIDE SEQUENCE [LARGE SCALE GENOMIC DNA]</scope>
    <source>
        <strain evidence="2 3">NPDC050100</strain>
    </source>
</reference>
<dbReference type="RefSeq" id="WP_061259735.1">
    <property type="nucleotide sequence ID" value="NZ_JBFALK010000011.1"/>
</dbReference>
<protein>
    <submittedName>
        <fullName evidence="2">CRISPR-associated protein Cas5</fullName>
    </submittedName>
</protein>
<name>A0ABV3GIF7_MICGL</name>
<sequence>MTTTEALRVTVTAPIVSFRNPLYAGVQVALPCPPPATVGGMLAAAAGGWHAVDVETRFAMAFHARGKGVDLETYHPLDATGKKADPTPREREFLADVTLTAWFIEDLDVWERRLRRPVWPLRLGRSQDLVGLMTRRVVLRHGPGRQRDAVLPEGTTPLPAGTLLRLPTAVSLNRHRTRWDAYHFDAAGRSDVMVASTWADEDGRAVALLPPVHPEQLMGSG</sequence>
<dbReference type="Gene3D" id="3.30.70.2660">
    <property type="match status" value="1"/>
</dbReference>